<name>A0A0F3GX99_9BACT</name>
<comment type="caution">
    <text evidence="2">The sequence shown here is derived from an EMBL/GenBank/DDBJ whole genome shotgun (WGS) entry which is preliminary data.</text>
</comment>
<dbReference type="Gene3D" id="3.40.50.10140">
    <property type="entry name" value="Toll/interleukin-1 receptor homology (TIR) domain"/>
    <property type="match status" value="1"/>
</dbReference>
<dbReference type="Pfam" id="PF07603">
    <property type="entry name" value="Lcl_C"/>
    <property type="match status" value="1"/>
</dbReference>
<evidence type="ECO:0000313" key="3">
    <source>
        <dbReference type="Proteomes" id="UP000033423"/>
    </source>
</evidence>
<evidence type="ECO:0000259" key="1">
    <source>
        <dbReference type="PROSITE" id="PS50104"/>
    </source>
</evidence>
<reference evidence="2 3" key="1">
    <citation type="submission" date="2015-02" db="EMBL/GenBank/DDBJ databases">
        <title>Single-cell genomics of uncultivated deep-branching MTB reveals a conserved set of magnetosome genes.</title>
        <authorList>
            <person name="Kolinko S."/>
            <person name="Richter M."/>
            <person name="Glockner F.O."/>
            <person name="Brachmann A."/>
            <person name="Schuler D."/>
        </authorList>
    </citation>
    <scope>NUCLEOTIDE SEQUENCE [LARGE SCALE GENOMIC DNA]</scope>
    <source>
        <strain evidence="2">TM-1</strain>
    </source>
</reference>
<dbReference type="PANTHER" id="PTHR35812:SF1">
    <property type="entry name" value="LIPOPROTEIN"/>
    <property type="match status" value="1"/>
</dbReference>
<dbReference type="PANTHER" id="PTHR35812">
    <property type="entry name" value="LIPOPROTEIN"/>
    <property type="match status" value="1"/>
</dbReference>
<dbReference type="InterPro" id="IPR000157">
    <property type="entry name" value="TIR_dom"/>
</dbReference>
<dbReference type="Pfam" id="PF13676">
    <property type="entry name" value="TIR_2"/>
    <property type="match status" value="1"/>
</dbReference>
<dbReference type="InterPro" id="IPR011460">
    <property type="entry name" value="Lcl_C"/>
</dbReference>
<dbReference type="AlphaFoldDB" id="A0A0F3GX99"/>
<organism evidence="2 3">
    <name type="scientific">Candidatus Magnetobacterium bavaricum</name>
    <dbReference type="NCBI Taxonomy" id="29290"/>
    <lineage>
        <taxon>Bacteria</taxon>
        <taxon>Pseudomonadati</taxon>
        <taxon>Nitrospirota</taxon>
        <taxon>Thermodesulfovibrionia</taxon>
        <taxon>Thermodesulfovibrionales</taxon>
        <taxon>Candidatus Magnetobacteriaceae</taxon>
        <taxon>Candidatus Magnetobacterium</taxon>
    </lineage>
</organism>
<protein>
    <submittedName>
        <fullName evidence="2">Protein containing DUF1566</fullName>
    </submittedName>
</protein>
<dbReference type="GO" id="GO:0007165">
    <property type="term" value="P:signal transduction"/>
    <property type="evidence" value="ECO:0007669"/>
    <property type="project" value="InterPro"/>
</dbReference>
<gene>
    <name evidence="2" type="ORF">MBAV_001311</name>
</gene>
<accession>A0A0F3GX99</accession>
<evidence type="ECO:0000313" key="2">
    <source>
        <dbReference type="EMBL" id="KJU86495.1"/>
    </source>
</evidence>
<sequence length="309" mass="34489">MGYDVFISHDSADLSDANTLVSSLEGRGIRCWIDHRDLPLGSNWANEIFKTMTENPELLVVVLISANTLQSKYVEKEIAVADANNVSVIPVRLKDIKLMGALATHLSNKTWINAFEVGIDTVVEKISVEVNKRKTPASNLKPSPKPKSTSTPLTMKERFVDNGDQTITDTSTRLVWTKDANLAYPKDWQQALDYVASMNKGTVGNFGYTDWRLPTIQELYSLCRTDESTADLYALLKSYTGGYCNDKNVNVASLLTKAGFTNVQSDFYRSSTSYASNTSFAWIVFMDAGYVSAYDLSFYNYVWPVRSGH</sequence>
<dbReference type="PROSITE" id="PS50104">
    <property type="entry name" value="TIR"/>
    <property type="match status" value="1"/>
</dbReference>
<dbReference type="Proteomes" id="UP000033423">
    <property type="component" value="Unassembled WGS sequence"/>
</dbReference>
<dbReference type="EMBL" id="LACI01000569">
    <property type="protein sequence ID" value="KJU86495.1"/>
    <property type="molecule type" value="Genomic_DNA"/>
</dbReference>
<proteinExistence type="predicted"/>
<dbReference type="InterPro" id="IPR035897">
    <property type="entry name" value="Toll_tir_struct_dom_sf"/>
</dbReference>
<feature type="domain" description="TIR" evidence="1">
    <location>
        <begin position="1"/>
        <end position="118"/>
    </location>
</feature>
<dbReference type="SUPFAM" id="SSF52200">
    <property type="entry name" value="Toll/Interleukin receptor TIR domain"/>
    <property type="match status" value="1"/>
</dbReference>
<keyword evidence="3" id="KW-1185">Reference proteome</keyword>